<evidence type="ECO:0000313" key="2">
    <source>
        <dbReference type="EMBL" id="CDP33232.1"/>
    </source>
</evidence>
<gene>
    <name evidence="2" type="ORF">GNLVRS02_ARAD1A04708g</name>
</gene>
<feature type="coiled-coil region" evidence="1">
    <location>
        <begin position="157"/>
        <end position="191"/>
    </location>
</feature>
<reference evidence="2" key="1">
    <citation type="submission" date="2014-02" db="EMBL/GenBank/DDBJ databases">
        <authorList>
            <person name="Genoscope - CEA"/>
        </authorList>
    </citation>
    <scope>NUCLEOTIDE SEQUENCE</scope>
    <source>
        <strain evidence="2">LS3</strain>
    </source>
</reference>
<evidence type="ECO:0000256" key="1">
    <source>
        <dbReference type="SAM" id="Coils"/>
    </source>
</evidence>
<protein>
    <submittedName>
        <fullName evidence="2">ARAD1A04708p</fullName>
    </submittedName>
</protein>
<organism evidence="2">
    <name type="scientific">Blastobotrys adeninivorans</name>
    <name type="common">Yeast</name>
    <name type="synonym">Arxula adeninivorans</name>
    <dbReference type="NCBI Taxonomy" id="409370"/>
    <lineage>
        <taxon>Eukaryota</taxon>
        <taxon>Fungi</taxon>
        <taxon>Dikarya</taxon>
        <taxon>Ascomycota</taxon>
        <taxon>Saccharomycotina</taxon>
        <taxon>Dipodascomycetes</taxon>
        <taxon>Dipodascales</taxon>
        <taxon>Trichomonascaceae</taxon>
        <taxon>Blastobotrys</taxon>
    </lineage>
</organism>
<proteinExistence type="predicted"/>
<dbReference type="EMBL" id="HG937691">
    <property type="protein sequence ID" value="CDP33232.1"/>
    <property type="molecule type" value="Genomic_DNA"/>
</dbReference>
<reference evidence="2" key="2">
    <citation type="submission" date="2014-06" db="EMBL/GenBank/DDBJ databases">
        <title>The complete genome of Blastobotrys (Arxula) adeninivorans LS3 - a yeast of biotechnological interest.</title>
        <authorList>
            <person name="Kunze G."/>
            <person name="Gaillardin C."/>
            <person name="Czernicka M."/>
            <person name="Durrens P."/>
            <person name="Martin T."/>
            <person name="Boer E."/>
            <person name="Gabaldon T."/>
            <person name="Cruz J."/>
            <person name="Talla E."/>
            <person name="Marck C."/>
            <person name="Goffeau A."/>
            <person name="Barbe V."/>
            <person name="Baret P."/>
            <person name="Baronian K."/>
            <person name="Beier S."/>
            <person name="Bleykasten C."/>
            <person name="Bode R."/>
            <person name="Casaregola S."/>
            <person name="Despons L."/>
            <person name="Fairhead C."/>
            <person name="Giersberg M."/>
            <person name="Gierski P."/>
            <person name="Hahnel U."/>
            <person name="Hartmann A."/>
            <person name="Jankowska D."/>
            <person name="Jubin C."/>
            <person name="Jung P."/>
            <person name="Lafontaine I."/>
            <person name="Leh-Louis V."/>
            <person name="Lemaire M."/>
            <person name="Marcet-Houben M."/>
            <person name="Mascher M."/>
            <person name="Morel G."/>
            <person name="Richard G.-F."/>
            <person name="Riechen J."/>
            <person name="Sacerdot C."/>
            <person name="Sarkar A."/>
            <person name="Savel G."/>
            <person name="Schacherer J."/>
            <person name="Sherman D."/>
            <person name="Straub M.-L."/>
            <person name="Stein N."/>
            <person name="Thierry A."/>
            <person name="Trautwein-Schult A."/>
            <person name="Westhof E."/>
            <person name="Worch S."/>
            <person name="Dujon B."/>
            <person name="Souciet J.-L."/>
            <person name="Wincker P."/>
            <person name="Scholz U."/>
            <person name="Neuveglise N."/>
        </authorList>
    </citation>
    <scope>NUCLEOTIDE SEQUENCE</scope>
    <source>
        <strain evidence="2">LS3</strain>
    </source>
</reference>
<keyword evidence="1" id="KW-0175">Coiled coil</keyword>
<accession>A0A060T2Y7</accession>
<sequence>MDMWAENEDWKRSHFFDALSCELEAMPDSPIPRNRNGSCLTGVQLKAKFETLIKFRQPLSALEKISNQQLAKEATIARGQYMKEMKSRYSDSKNVSSFLNDDTSELSLAQDSSIVVPDSSIVPDMSMAGNPFFDGTIAPTVDGCVDDSLIENHWTRLDNLAGEVRECKIRLEELETENSNLCERIDFLQSEVRERMDDIEVSINNVADLVDLLADHCMQSKEEVS</sequence>
<name>A0A060T2Y7_BLAAD</name>
<dbReference type="AlphaFoldDB" id="A0A060T2Y7"/>